<reference evidence="11" key="1">
    <citation type="submission" date="2019-09" db="EMBL/GenBank/DDBJ databases">
        <title>Antimicrobial potential of Antarctic Bacteria.</title>
        <authorList>
            <person name="Benaud N."/>
            <person name="Edwards R.J."/>
            <person name="Ferrari B.C."/>
        </authorList>
    </citation>
    <scope>NUCLEOTIDE SEQUENCE [LARGE SCALE GENOMIC DNA]</scope>
    <source>
        <strain evidence="11">SPB151</strain>
    </source>
</reference>
<dbReference type="Gene3D" id="2.102.10.10">
    <property type="entry name" value="Rieske [2Fe-2S] iron-sulphur domain"/>
    <property type="match status" value="1"/>
</dbReference>
<dbReference type="InterPro" id="IPR012000">
    <property type="entry name" value="Thiamin_PyroP_enz_cen_dom"/>
</dbReference>
<evidence type="ECO:0000259" key="9">
    <source>
        <dbReference type="PROSITE" id="PS51296"/>
    </source>
</evidence>
<feature type="compositionally biased region" description="Acidic residues" evidence="8">
    <location>
        <begin position="1"/>
        <end position="11"/>
    </location>
</feature>
<dbReference type="EMBL" id="CP043661">
    <property type="protein sequence ID" value="QNE16880.1"/>
    <property type="molecule type" value="Genomic_DNA"/>
</dbReference>
<feature type="region of interest" description="Disordered" evidence="8">
    <location>
        <begin position="1"/>
        <end position="28"/>
    </location>
</feature>
<dbReference type="PROSITE" id="PS00187">
    <property type="entry name" value="TPP_ENZYMES"/>
    <property type="match status" value="1"/>
</dbReference>
<evidence type="ECO:0000256" key="8">
    <source>
        <dbReference type="SAM" id="MobiDB-lite"/>
    </source>
</evidence>
<keyword evidence="5" id="KW-0411">Iron-sulfur</keyword>
<dbReference type="SUPFAM" id="SSF50022">
    <property type="entry name" value="ISP domain"/>
    <property type="match status" value="1"/>
</dbReference>
<dbReference type="InterPro" id="IPR011766">
    <property type="entry name" value="TPP_enzyme_TPP-bd"/>
</dbReference>
<keyword evidence="11" id="KW-1185">Reference proteome</keyword>
<dbReference type="GO" id="GO:0000287">
    <property type="term" value="F:magnesium ion binding"/>
    <property type="evidence" value="ECO:0007669"/>
    <property type="project" value="InterPro"/>
</dbReference>
<evidence type="ECO:0000256" key="3">
    <source>
        <dbReference type="ARBA" id="ARBA00022723"/>
    </source>
</evidence>
<dbReference type="Pfam" id="PF00205">
    <property type="entry name" value="TPP_enzyme_M"/>
    <property type="match status" value="1"/>
</dbReference>
<dbReference type="Proteomes" id="UP000515563">
    <property type="component" value="Chromosome"/>
</dbReference>
<dbReference type="Pfam" id="PF02776">
    <property type="entry name" value="TPP_enzyme_N"/>
    <property type="match status" value="1"/>
</dbReference>
<keyword evidence="2" id="KW-0001">2Fe-2S</keyword>
<dbReference type="PANTHER" id="PTHR42981:SF2">
    <property type="entry name" value="PYRUVATE DEHYDROGENASE [UBIQUINONE]"/>
    <property type="match status" value="1"/>
</dbReference>
<dbReference type="KEGG" id="kqi:F1D05_01910"/>
<dbReference type="RefSeq" id="WP_185445662.1">
    <property type="nucleotide sequence ID" value="NZ_CP043661.1"/>
</dbReference>
<evidence type="ECO:0000256" key="5">
    <source>
        <dbReference type="ARBA" id="ARBA00023014"/>
    </source>
</evidence>
<dbReference type="InterPro" id="IPR000399">
    <property type="entry name" value="TPP-bd_CS"/>
</dbReference>
<dbReference type="GO" id="GO:0030976">
    <property type="term" value="F:thiamine pyrophosphate binding"/>
    <property type="evidence" value="ECO:0007669"/>
    <property type="project" value="InterPro"/>
</dbReference>
<evidence type="ECO:0000256" key="6">
    <source>
        <dbReference type="ARBA" id="ARBA00023052"/>
    </source>
</evidence>
<dbReference type="SUPFAM" id="SSF52467">
    <property type="entry name" value="DHS-like NAD/FAD-binding domain"/>
    <property type="match status" value="1"/>
</dbReference>
<dbReference type="GO" id="GO:0051537">
    <property type="term" value="F:2 iron, 2 sulfur cluster binding"/>
    <property type="evidence" value="ECO:0007669"/>
    <property type="project" value="UniProtKB-KW"/>
</dbReference>
<dbReference type="InterPro" id="IPR012001">
    <property type="entry name" value="Thiamin_PyroP_enz_TPP-bd_dom"/>
</dbReference>
<keyword evidence="4" id="KW-0408">Iron</keyword>
<evidence type="ECO:0000256" key="1">
    <source>
        <dbReference type="ARBA" id="ARBA00007812"/>
    </source>
</evidence>
<feature type="domain" description="Rieske" evidence="9">
    <location>
        <begin position="22"/>
        <end position="117"/>
    </location>
</feature>
<dbReference type="GO" id="GO:0016705">
    <property type="term" value="F:oxidoreductase activity, acting on paired donors, with incorporation or reduction of molecular oxygen"/>
    <property type="evidence" value="ECO:0007669"/>
    <property type="project" value="UniProtKB-ARBA"/>
</dbReference>
<dbReference type="InterPro" id="IPR017941">
    <property type="entry name" value="Rieske_2Fe-2S"/>
</dbReference>
<protein>
    <submittedName>
        <fullName evidence="10">Rieske 2Fe-2S domain-containing protein</fullName>
    </submittedName>
</protein>
<dbReference type="Pfam" id="PF00355">
    <property type="entry name" value="Rieske"/>
    <property type="match status" value="1"/>
</dbReference>
<dbReference type="InterPro" id="IPR029061">
    <property type="entry name" value="THDP-binding"/>
</dbReference>
<organism evidence="10 11">
    <name type="scientific">Kribbella qitaiheensis</name>
    <dbReference type="NCBI Taxonomy" id="1544730"/>
    <lineage>
        <taxon>Bacteria</taxon>
        <taxon>Bacillati</taxon>
        <taxon>Actinomycetota</taxon>
        <taxon>Actinomycetes</taxon>
        <taxon>Propionibacteriales</taxon>
        <taxon>Kribbellaceae</taxon>
        <taxon>Kribbella</taxon>
    </lineage>
</organism>
<dbReference type="InterPro" id="IPR029035">
    <property type="entry name" value="DHS-like_NAD/FAD-binding_dom"/>
</dbReference>
<evidence type="ECO:0000256" key="4">
    <source>
        <dbReference type="ARBA" id="ARBA00023004"/>
    </source>
</evidence>
<dbReference type="InterPro" id="IPR047211">
    <property type="entry name" value="POXB-like"/>
</dbReference>
<name>A0A7G6WSB5_9ACTN</name>
<dbReference type="Pfam" id="PF02775">
    <property type="entry name" value="TPP_enzyme_C"/>
    <property type="match status" value="1"/>
</dbReference>
<evidence type="ECO:0000256" key="7">
    <source>
        <dbReference type="RuleBase" id="RU362132"/>
    </source>
</evidence>
<dbReference type="CDD" id="cd03467">
    <property type="entry name" value="Rieske"/>
    <property type="match status" value="1"/>
</dbReference>
<accession>A0A7G6WSB5</accession>
<proteinExistence type="inferred from homology"/>
<reference evidence="10 11" key="2">
    <citation type="journal article" date="2020" name="Microbiol. Resour. Announc.">
        <title>Antarctic desert soil bacteria exhibit high novel natural product potential, evaluated through long-read genome sequencing and comparative genomics.</title>
        <authorList>
            <person name="Benaud N."/>
            <person name="Edwards R.J."/>
            <person name="Amos T.G."/>
            <person name="D'Agostino P.M."/>
            <person name="Gutierrez-Chavez C."/>
            <person name="Montgomery K."/>
            <person name="Nicetic I."/>
            <person name="Ferrari B.C."/>
        </authorList>
    </citation>
    <scope>NUCLEOTIDE SEQUENCE [LARGE SCALE GENOMIC DNA]</scope>
    <source>
        <strain evidence="10 11">SPB151</strain>
    </source>
</reference>
<evidence type="ECO:0000313" key="10">
    <source>
        <dbReference type="EMBL" id="QNE16880.1"/>
    </source>
</evidence>
<dbReference type="Gene3D" id="3.40.50.1220">
    <property type="entry name" value="TPP-binding domain"/>
    <property type="match status" value="1"/>
</dbReference>
<comment type="similarity">
    <text evidence="1 7">Belongs to the TPP enzyme family.</text>
</comment>
<dbReference type="PANTHER" id="PTHR42981">
    <property type="entry name" value="PYRUVATE DEHYDROGENASE [UBIQUINONE]"/>
    <property type="match status" value="1"/>
</dbReference>
<evidence type="ECO:0000313" key="11">
    <source>
        <dbReference type="Proteomes" id="UP000515563"/>
    </source>
</evidence>
<dbReference type="GO" id="GO:0004497">
    <property type="term" value="F:monooxygenase activity"/>
    <property type="evidence" value="ECO:0007669"/>
    <property type="project" value="UniProtKB-ARBA"/>
</dbReference>
<gene>
    <name evidence="10" type="ORF">F1D05_01910</name>
</gene>
<evidence type="ECO:0000256" key="2">
    <source>
        <dbReference type="ARBA" id="ARBA00022714"/>
    </source>
</evidence>
<keyword evidence="6 7" id="KW-0786">Thiamine pyrophosphate</keyword>
<dbReference type="PROSITE" id="PS51296">
    <property type="entry name" value="RIESKE"/>
    <property type="match status" value="1"/>
</dbReference>
<dbReference type="AlphaFoldDB" id="A0A7G6WSB5"/>
<dbReference type="SUPFAM" id="SSF52518">
    <property type="entry name" value="Thiamin diphosphate-binding fold (THDP-binding)"/>
    <property type="match status" value="2"/>
</dbReference>
<sequence length="659" mass="69339">MADDLAGDEAESNAGDVARNGWHRVDPVDVPADGRVRSVVVDGRSVALARCGARLGALENHCPHQGGPLGEGSIEKGLLRCPWHGYDYDPITGQPPEGFSDGVTAYPVDERTDGVYVQLPAVPEQVRTVSDVLVETLVAHGISHVFGMVGHSNLGFAEAMRRAEARGELTYIGIRHEGAAAFAASAYGKLTGRPAACFAIAGPGSTNLLTGLYDAKLDGSPVLAISGQVPSKVLGRGAFQDLDLTAVFKDVAISSTAIQAGSDHAELAGLAVKHAIDGRGVAHLVLPDEVQVLPSDSPAASPRGRLSARLIRPDEDALSRAAALIRDARRPVMIVGHGARAAEDEVRRLAEHLNSPVLTTFKAKGLVPDTHPLGAGVLGRSGTPVASWLMNESDLLIVVGASFSNHTGIAAYKAIVQLDDDHAAIGRFDAVTADVLGDAALSLNALLDRLPEVKAEDQRPDLAERWAIWRAEKARRVNDDRGLGVSAAAVFDVLSRHLPTDAVVTVDVGNHAYSLGRYLESKGQPVLMSGYLGSIGFGYPAALGAWAAAPGRPVLAVTGDGGFGQYAAELTTAVKYGIGIKHVLLNNNALGKISKEQLAADYPVWHTSLVNPDWAQYARLCGATGLRVDRREDLEAAMTELFATTGPALLCIEQDAELL</sequence>
<keyword evidence="3" id="KW-0479">Metal-binding</keyword>
<dbReference type="Gene3D" id="3.40.50.970">
    <property type="match status" value="2"/>
</dbReference>
<dbReference type="InterPro" id="IPR036922">
    <property type="entry name" value="Rieske_2Fe-2S_sf"/>
</dbReference>